<keyword evidence="2" id="KW-1133">Transmembrane helix</keyword>
<dbReference type="EMBL" id="RXNU01000002">
    <property type="protein sequence ID" value="RTR40210.1"/>
    <property type="molecule type" value="Genomic_DNA"/>
</dbReference>
<protein>
    <submittedName>
        <fullName evidence="3">Uncharacterized protein</fullName>
    </submittedName>
</protein>
<dbReference type="AlphaFoldDB" id="A0A3S0IRA7"/>
<evidence type="ECO:0000313" key="3">
    <source>
        <dbReference type="EMBL" id="RTR40210.1"/>
    </source>
</evidence>
<feature type="compositionally biased region" description="Polar residues" evidence="1">
    <location>
        <begin position="87"/>
        <end position="96"/>
    </location>
</feature>
<evidence type="ECO:0000256" key="1">
    <source>
        <dbReference type="SAM" id="MobiDB-lite"/>
    </source>
</evidence>
<feature type="compositionally biased region" description="Basic and acidic residues" evidence="1">
    <location>
        <begin position="73"/>
        <end position="86"/>
    </location>
</feature>
<accession>A0A3S0IRA7</accession>
<feature type="transmembrane region" description="Helical" evidence="2">
    <location>
        <begin position="7"/>
        <end position="26"/>
    </location>
</feature>
<evidence type="ECO:0000256" key="2">
    <source>
        <dbReference type="SAM" id="Phobius"/>
    </source>
</evidence>
<gene>
    <name evidence="3" type="ORF">EKG38_05695</name>
</gene>
<feature type="transmembrane region" description="Helical" evidence="2">
    <location>
        <begin position="161"/>
        <end position="192"/>
    </location>
</feature>
<organism evidence="3 4">
    <name type="scientific">Shewanella canadensis</name>
    <dbReference type="NCBI Taxonomy" id="271096"/>
    <lineage>
        <taxon>Bacteria</taxon>
        <taxon>Pseudomonadati</taxon>
        <taxon>Pseudomonadota</taxon>
        <taxon>Gammaproteobacteria</taxon>
        <taxon>Alteromonadales</taxon>
        <taxon>Shewanellaceae</taxon>
        <taxon>Shewanella</taxon>
    </lineage>
</organism>
<dbReference type="OrthoDB" id="6264711at2"/>
<sequence>MYSIKRNLLLGLAIVFCYIFVSIYSAKLDDVSFATQAHQYGTDLAYNASEFGDLRVSPATIYNRAKINHLHSVGRDSRERSDKESKSGINRNNAYRSNEYGSLNRRADNVGVTQKSQINSVELEKTRVAGILNAAVFLLGVTIVSLAFTGENIKSEFDEKVIFLSILIFIDVLFIGGQYTMALPVLGLILLYGRRYLGTYFTPHQE</sequence>
<dbReference type="RefSeq" id="WP_126519278.1">
    <property type="nucleotide sequence ID" value="NZ_RXNU01000002.1"/>
</dbReference>
<name>A0A3S0IRA7_9GAMM</name>
<feature type="transmembrane region" description="Helical" evidence="2">
    <location>
        <begin position="128"/>
        <end position="149"/>
    </location>
</feature>
<reference evidence="3 4" key="1">
    <citation type="submission" date="2018-12" db="EMBL/GenBank/DDBJ databases">
        <authorList>
            <person name="Yu L."/>
        </authorList>
    </citation>
    <scope>NUCLEOTIDE SEQUENCE [LARGE SCALE GENOMIC DNA]</scope>
    <source>
        <strain evidence="3 4">HAW-EB2</strain>
    </source>
</reference>
<keyword evidence="2" id="KW-0472">Membrane</keyword>
<dbReference type="Proteomes" id="UP000267448">
    <property type="component" value="Unassembled WGS sequence"/>
</dbReference>
<proteinExistence type="predicted"/>
<keyword evidence="4" id="KW-1185">Reference proteome</keyword>
<comment type="caution">
    <text evidence="3">The sequence shown here is derived from an EMBL/GenBank/DDBJ whole genome shotgun (WGS) entry which is preliminary data.</text>
</comment>
<feature type="region of interest" description="Disordered" evidence="1">
    <location>
        <begin position="73"/>
        <end position="96"/>
    </location>
</feature>
<keyword evidence="2" id="KW-0812">Transmembrane</keyword>
<evidence type="ECO:0000313" key="4">
    <source>
        <dbReference type="Proteomes" id="UP000267448"/>
    </source>
</evidence>